<dbReference type="SUPFAM" id="SSF57667">
    <property type="entry name" value="beta-beta-alpha zinc fingers"/>
    <property type="match status" value="3"/>
</dbReference>
<evidence type="ECO:0000256" key="2">
    <source>
        <dbReference type="ARBA" id="ARBA00022737"/>
    </source>
</evidence>
<feature type="compositionally biased region" description="Low complexity" evidence="6">
    <location>
        <begin position="47"/>
        <end position="62"/>
    </location>
</feature>
<comment type="caution">
    <text evidence="8">The sequence shown here is derived from an EMBL/GenBank/DDBJ whole genome shotgun (WGS) entry which is preliminary data.</text>
</comment>
<dbReference type="FunFam" id="3.30.160.60:FF:002343">
    <property type="entry name" value="Zinc finger protein 33A"/>
    <property type="match status" value="1"/>
</dbReference>
<feature type="domain" description="C2H2-type" evidence="7">
    <location>
        <begin position="79"/>
        <end position="108"/>
    </location>
</feature>
<evidence type="ECO:0000313" key="9">
    <source>
        <dbReference type="Proteomes" id="UP000093000"/>
    </source>
</evidence>
<feature type="compositionally biased region" description="Basic residues" evidence="6">
    <location>
        <begin position="66"/>
        <end position="75"/>
    </location>
</feature>
<feature type="region of interest" description="Disordered" evidence="6">
    <location>
        <begin position="361"/>
        <end position="385"/>
    </location>
</feature>
<sequence>MESQQQQTTFAYSTERLPSINMLKTPCYTPSNDYPFNRNQSIVVSPPLTPLVSPSASSLTSPNQPKNKKSKVQNQQHKHVCHFQFCGWSFKRYEHLKRHMLVHTGERPYNCHFPNCGKSFSRSDNFHAHYRTHTKVKNSTRRKKGDTKPSVTMEDNQSNNTFSLLAGYPNTKSQQQKIIMTSNCSVASTVATHAAATAVAASQHFVPNTLYYNSHLYDHQRQHASSEIMNFTRNHTTAFQSCGMLNFEIQRTSPPISPVSSATSLSLLSHEISTPETYQHLPSPHSMYAFPYSSFPSADIHYSIVKSDKSSHVKPHVCSVPQCLRRFKRLEHLKRHMRIHTLERPFVCSYPDCQKRFSRSDNLAQHAKTHQKHEEKKRKKSIITK</sequence>
<dbReference type="Proteomes" id="UP000093000">
    <property type="component" value="Unassembled WGS sequence"/>
</dbReference>
<dbReference type="FunFam" id="3.30.160.60:FF:000125">
    <property type="entry name" value="Putative zinc finger protein 143"/>
    <property type="match status" value="1"/>
</dbReference>
<evidence type="ECO:0000259" key="7">
    <source>
        <dbReference type="PROSITE" id="PS50157"/>
    </source>
</evidence>
<reference evidence="8 9" key="1">
    <citation type="submission" date="2016-03" db="EMBL/GenBank/DDBJ databases">
        <title>Choanephora cucurbitarum.</title>
        <authorList>
            <person name="Min B."/>
            <person name="Park H."/>
            <person name="Park J.-H."/>
            <person name="Shin H.-D."/>
            <person name="Choi I.-G."/>
        </authorList>
    </citation>
    <scope>NUCLEOTIDE SEQUENCE [LARGE SCALE GENOMIC DNA]</scope>
    <source>
        <strain evidence="8 9">KUS-F28377</strain>
    </source>
</reference>
<dbReference type="OrthoDB" id="6365676at2759"/>
<evidence type="ECO:0000256" key="6">
    <source>
        <dbReference type="SAM" id="MobiDB-lite"/>
    </source>
</evidence>
<feature type="region of interest" description="Disordered" evidence="6">
    <location>
        <begin position="137"/>
        <end position="156"/>
    </location>
</feature>
<dbReference type="Gene3D" id="3.30.160.60">
    <property type="entry name" value="Classic Zinc Finger"/>
    <property type="match status" value="4"/>
</dbReference>
<keyword evidence="2" id="KW-0677">Repeat</keyword>
<dbReference type="GO" id="GO:0008270">
    <property type="term" value="F:zinc ion binding"/>
    <property type="evidence" value="ECO:0007669"/>
    <property type="project" value="UniProtKB-KW"/>
</dbReference>
<dbReference type="STRING" id="101091.A0A1C7N9F9"/>
<evidence type="ECO:0000256" key="4">
    <source>
        <dbReference type="ARBA" id="ARBA00022833"/>
    </source>
</evidence>
<name>A0A1C7N9F9_9FUNG</name>
<keyword evidence="9" id="KW-1185">Reference proteome</keyword>
<feature type="compositionally biased region" description="Basic residues" evidence="6">
    <location>
        <begin position="367"/>
        <end position="385"/>
    </location>
</feature>
<feature type="domain" description="C2H2-type" evidence="7">
    <location>
        <begin position="316"/>
        <end position="345"/>
    </location>
</feature>
<dbReference type="InterPro" id="IPR013087">
    <property type="entry name" value="Znf_C2H2_type"/>
</dbReference>
<evidence type="ECO:0000313" key="8">
    <source>
        <dbReference type="EMBL" id="OBZ85727.1"/>
    </source>
</evidence>
<protein>
    <recommendedName>
        <fullName evidence="7">C2H2-type domain-containing protein</fullName>
    </recommendedName>
</protein>
<dbReference type="PANTHER" id="PTHR23235">
    <property type="entry name" value="KRUEPPEL-LIKE TRANSCRIPTION FACTOR"/>
    <property type="match status" value="1"/>
</dbReference>
<dbReference type="PROSITE" id="PS50157">
    <property type="entry name" value="ZINC_FINGER_C2H2_2"/>
    <property type="match status" value="4"/>
</dbReference>
<feature type="domain" description="C2H2-type" evidence="7">
    <location>
        <begin position="346"/>
        <end position="375"/>
    </location>
</feature>
<dbReference type="Pfam" id="PF00096">
    <property type="entry name" value="zf-C2H2"/>
    <property type="match status" value="4"/>
</dbReference>
<keyword evidence="1" id="KW-0479">Metal-binding</keyword>
<dbReference type="FunFam" id="3.30.160.60:FF:000072">
    <property type="entry name" value="zinc finger protein 143 isoform X1"/>
    <property type="match status" value="1"/>
</dbReference>
<dbReference type="GO" id="GO:0000978">
    <property type="term" value="F:RNA polymerase II cis-regulatory region sequence-specific DNA binding"/>
    <property type="evidence" value="ECO:0007669"/>
    <property type="project" value="TreeGrafter"/>
</dbReference>
<gene>
    <name evidence="8" type="ORF">A0J61_06221</name>
</gene>
<organism evidence="8 9">
    <name type="scientific">Choanephora cucurbitarum</name>
    <dbReference type="NCBI Taxonomy" id="101091"/>
    <lineage>
        <taxon>Eukaryota</taxon>
        <taxon>Fungi</taxon>
        <taxon>Fungi incertae sedis</taxon>
        <taxon>Mucoromycota</taxon>
        <taxon>Mucoromycotina</taxon>
        <taxon>Mucoromycetes</taxon>
        <taxon>Mucorales</taxon>
        <taxon>Mucorineae</taxon>
        <taxon>Choanephoraceae</taxon>
        <taxon>Choanephoroideae</taxon>
        <taxon>Choanephora</taxon>
    </lineage>
</organism>
<dbReference type="InParanoid" id="A0A1C7N9F9"/>
<keyword evidence="4" id="KW-0862">Zinc</keyword>
<keyword evidence="3 5" id="KW-0863">Zinc-finger</keyword>
<evidence type="ECO:0000256" key="3">
    <source>
        <dbReference type="ARBA" id="ARBA00022771"/>
    </source>
</evidence>
<evidence type="ECO:0000256" key="5">
    <source>
        <dbReference type="PROSITE-ProRule" id="PRU00042"/>
    </source>
</evidence>
<dbReference type="PROSITE" id="PS00028">
    <property type="entry name" value="ZINC_FINGER_C2H2_1"/>
    <property type="match status" value="4"/>
</dbReference>
<dbReference type="PANTHER" id="PTHR23235:SF60">
    <property type="entry name" value="STRIPE, ISOFORM D"/>
    <property type="match status" value="1"/>
</dbReference>
<dbReference type="SMART" id="SM00355">
    <property type="entry name" value="ZnF_C2H2"/>
    <property type="match status" value="4"/>
</dbReference>
<proteinExistence type="predicted"/>
<dbReference type="EMBL" id="LUGH01000366">
    <property type="protein sequence ID" value="OBZ85727.1"/>
    <property type="molecule type" value="Genomic_DNA"/>
</dbReference>
<accession>A0A1C7N9F9</accession>
<dbReference type="GO" id="GO:0000981">
    <property type="term" value="F:DNA-binding transcription factor activity, RNA polymerase II-specific"/>
    <property type="evidence" value="ECO:0007669"/>
    <property type="project" value="UniProtKB-ARBA"/>
</dbReference>
<dbReference type="InterPro" id="IPR036236">
    <property type="entry name" value="Znf_C2H2_sf"/>
</dbReference>
<feature type="region of interest" description="Disordered" evidence="6">
    <location>
        <begin position="47"/>
        <end position="75"/>
    </location>
</feature>
<feature type="domain" description="C2H2-type" evidence="7">
    <location>
        <begin position="109"/>
        <end position="138"/>
    </location>
</feature>
<evidence type="ECO:0000256" key="1">
    <source>
        <dbReference type="ARBA" id="ARBA00022723"/>
    </source>
</evidence>
<dbReference type="AlphaFoldDB" id="A0A1C7N9F9"/>